<dbReference type="Gene3D" id="1.10.405.10">
    <property type="entry name" value="Guanine Nucleotide Dissociation Inhibitor, domain 1"/>
    <property type="match status" value="1"/>
</dbReference>
<dbReference type="AlphaFoldDB" id="A0A7D7RN90"/>
<gene>
    <name evidence="2" type="ORF">H3L94_01925</name>
</gene>
<dbReference type="Gene3D" id="3.50.50.60">
    <property type="entry name" value="FAD/NAD(P)-binding domain"/>
    <property type="match status" value="2"/>
</dbReference>
<dbReference type="RefSeq" id="WP_182122439.1">
    <property type="nucleotide sequence ID" value="NZ_CP059567.1"/>
</dbReference>
<dbReference type="EMBL" id="CP059567">
    <property type="protein sequence ID" value="QMT40842.1"/>
    <property type="molecule type" value="Genomic_DNA"/>
</dbReference>
<dbReference type="Pfam" id="PF13450">
    <property type="entry name" value="NAD_binding_8"/>
    <property type="match status" value="1"/>
</dbReference>
<name>A0A7D7RN90_9NEIS</name>
<feature type="signal peptide" evidence="1">
    <location>
        <begin position="1"/>
        <end position="22"/>
    </location>
</feature>
<dbReference type="Gene3D" id="3.90.660.10">
    <property type="match status" value="1"/>
</dbReference>
<dbReference type="Proteomes" id="UP000514752">
    <property type="component" value="Chromosome"/>
</dbReference>
<dbReference type="InterPro" id="IPR036188">
    <property type="entry name" value="FAD/NAD-bd_sf"/>
</dbReference>
<protein>
    <submittedName>
        <fullName evidence="2">NAD(P)-binding protein</fullName>
    </submittedName>
</protein>
<evidence type="ECO:0000313" key="2">
    <source>
        <dbReference type="EMBL" id="QMT40842.1"/>
    </source>
</evidence>
<proteinExistence type="predicted"/>
<dbReference type="KEGG" id="nsg:H3L94_01925"/>
<keyword evidence="1" id="KW-0732">Signal</keyword>
<feature type="chain" id="PRO_5027886707" evidence="1">
    <location>
        <begin position="23"/>
        <end position="534"/>
    </location>
</feature>
<dbReference type="SUPFAM" id="SSF51905">
    <property type="entry name" value="FAD/NAD(P)-binding domain"/>
    <property type="match status" value="1"/>
</dbReference>
<dbReference type="PROSITE" id="PS51318">
    <property type="entry name" value="TAT"/>
    <property type="match status" value="1"/>
</dbReference>
<organism evidence="2 3">
    <name type="scientific">Neisseria shayeganii</name>
    <dbReference type="NCBI Taxonomy" id="607712"/>
    <lineage>
        <taxon>Bacteria</taxon>
        <taxon>Pseudomonadati</taxon>
        <taxon>Pseudomonadota</taxon>
        <taxon>Betaproteobacteria</taxon>
        <taxon>Neisseriales</taxon>
        <taxon>Neisseriaceae</taxon>
        <taxon>Neisseria</taxon>
    </lineage>
</organism>
<reference evidence="2 3" key="1">
    <citation type="submission" date="2020-07" db="EMBL/GenBank/DDBJ databases">
        <title>Genomic diversity of species in the Neisseriaceae family.</title>
        <authorList>
            <person name="Vincent A.T."/>
            <person name="Bernet E."/>
            <person name="Veyrier F.J."/>
        </authorList>
    </citation>
    <scope>NUCLEOTIDE SEQUENCE [LARGE SCALE GENOMIC DNA]</scope>
    <source>
        <strain evidence="2 3">DSM 22244</strain>
    </source>
</reference>
<evidence type="ECO:0000313" key="3">
    <source>
        <dbReference type="Proteomes" id="UP000514752"/>
    </source>
</evidence>
<sequence>MSVSRRRFLAYTAALGSSAAAAWLGHRHLNPMPSVQVNRHGLPLGHLLRDRSLPHNIGAEHRCHTLILGSGAAGLSAAWYLAKHGRRDIVLAEGMEPDGNNAGYYRHGLGAPTAAHYLALPSAESEYVREMLRDFGILQADGRYRETDLVHAPEERLLHKNRWQSALLPQEDADSRRFYALIEQLKTARGSDGRKLFALPVALSSQDAAWRALDRLSFAAWLDRENYRSPSLRWYLDYCCRDDYGQGIDAVSAFAGLHYFAARGPAQDTVLTWPDGLAHLSRQLRRHAGLQPADGFARAPQQPCTVNASALQIEEHGDHVAVVLRHNLSGETVRFRAQQVVAAMPLMVAARILADAAAYGFGHALPEYAPWLVANFVLHRFPDEPAGSDLAWDNVVHGGSGLGYVVATHQLIRAAKPERTIFTAYTALNHDRPQNVRRWLLAAGDQELLHHAARDLTAAYGRAFWRHVEHVDISVRAHGMSVPQPGYLNDPLLLALRRHRSRLHFAHSDLSGYSVFEEAVYWGVEAAKQILAQP</sequence>
<evidence type="ECO:0000256" key="1">
    <source>
        <dbReference type="SAM" id="SignalP"/>
    </source>
</evidence>
<dbReference type="InterPro" id="IPR006311">
    <property type="entry name" value="TAT_signal"/>
</dbReference>
<accession>A0A7D7RN90</accession>